<dbReference type="AlphaFoldDB" id="X7ZW87"/>
<gene>
    <name evidence="2" type="ORF">I553_5126</name>
</gene>
<evidence type="ECO:0000256" key="1">
    <source>
        <dbReference type="SAM" id="MobiDB-lite"/>
    </source>
</evidence>
<name>X7ZW87_MYCXE</name>
<organism evidence="2">
    <name type="scientific">Mycobacterium xenopi 4042</name>
    <dbReference type="NCBI Taxonomy" id="1299334"/>
    <lineage>
        <taxon>Bacteria</taxon>
        <taxon>Bacillati</taxon>
        <taxon>Actinomycetota</taxon>
        <taxon>Actinomycetes</taxon>
        <taxon>Mycobacteriales</taxon>
        <taxon>Mycobacteriaceae</taxon>
        <taxon>Mycobacterium</taxon>
    </lineage>
</organism>
<feature type="compositionally biased region" description="Basic and acidic residues" evidence="1">
    <location>
        <begin position="57"/>
        <end position="69"/>
    </location>
</feature>
<protein>
    <submittedName>
        <fullName evidence="2">Putative l-carnitine dehydratase/bile acid-inducible protein F</fullName>
    </submittedName>
</protein>
<comment type="caution">
    <text evidence="2">The sequence shown here is derived from an EMBL/GenBank/DDBJ whole genome shotgun (WGS) entry which is preliminary data.</text>
</comment>
<sequence length="96" mass="10945">MVSMNNHCDNSTPVGILLGDRIRPGRPVGVTARLRRHLPGDVGDDERIRYSRRRTRGRPDESRRLDGGHPHQPLYDQRDPGGIAPPRHPKRPRPIH</sequence>
<feature type="compositionally biased region" description="Polar residues" evidence="1">
    <location>
        <begin position="1"/>
        <end position="13"/>
    </location>
</feature>
<reference evidence="2" key="1">
    <citation type="submission" date="2014-01" db="EMBL/GenBank/DDBJ databases">
        <authorList>
            <person name="Brown-Elliot B."/>
            <person name="Wallace R."/>
            <person name="Lenaerts A."/>
            <person name="Ordway D."/>
            <person name="DeGroote M.A."/>
            <person name="Parker T."/>
            <person name="Sizemore C."/>
            <person name="Tallon L.J."/>
            <person name="Sadzewicz L.K."/>
            <person name="Sengamalay N."/>
            <person name="Fraser C.M."/>
            <person name="Hine E."/>
            <person name="Shefchek K.A."/>
            <person name="Das S.P."/>
            <person name="Tettelin H."/>
        </authorList>
    </citation>
    <scope>NUCLEOTIDE SEQUENCE [LARGE SCALE GENOMIC DNA]</scope>
    <source>
        <strain evidence="2">4042</strain>
    </source>
</reference>
<evidence type="ECO:0000313" key="2">
    <source>
        <dbReference type="EMBL" id="EUA23857.1"/>
    </source>
</evidence>
<feature type="compositionally biased region" description="Basic residues" evidence="1">
    <location>
        <begin position="87"/>
        <end position="96"/>
    </location>
</feature>
<accession>X7ZW87</accession>
<feature type="region of interest" description="Disordered" evidence="1">
    <location>
        <begin position="1"/>
        <end position="96"/>
    </location>
</feature>
<proteinExistence type="predicted"/>
<dbReference type="EMBL" id="JAOB01000069">
    <property type="protein sequence ID" value="EUA23857.1"/>
    <property type="molecule type" value="Genomic_DNA"/>
</dbReference>